<name>A0A089XAI0_STRGA</name>
<dbReference type="NCBIfam" id="TIGR00711">
    <property type="entry name" value="efflux_EmrB"/>
    <property type="match status" value="1"/>
</dbReference>
<dbReference type="Gene3D" id="1.20.1720.10">
    <property type="entry name" value="Multidrug resistance protein D"/>
    <property type="match status" value="1"/>
</dbReference>
<feature type="transmembrane region" description="Helical" evidence="8">
    <location>
        <begin position="367"/>
        <end position="387"/>
    </location>
</feature>
<feature type="transmembrane region" description="Helical" evidence="8">
    <location>
        <begin position="278"/>
        <end position="299"/>
    </location>
</feature>
<dbReference type="PANTHER" id="PTHR42718">
    <property type="entry name" value="MAJOR FACILITATOR SUPERFAMILY MULTIDRUG TRANSPORTER MFSC"/>
    <property type="match status" value="1"/>
</dbReference>
<feature type="transmembrane region" description="Helical" evidence="8">
    <location>
        <begin position="149"/>
        <end position="171"/>
    </location>
</feature>
<feature type="transmembrane region" description="Helical" evidence="8">
    <location>
        <begin position="311"/>
        <end position="331"/>
    </location>
</feature>
<reference evidence="11" key="1">
    <citation type="journal article" date="2015" name="J. Biotechnol.">
        <title>Complete genome sequence of the actinobacterium Streptomyces glaucescens GLA.O (DSM 40922) consisting of a linear chromosome and one linear plasmid.</title>
        <authorList>
            <person name="Ortseifen V."/>
            <person name="Winkler A."/>
            <person name="Albersmeier A."/>
            <person name="Wendler S."/>
            <person name="Puhler A."/>
            <person name="Kalinowski J."/>
            <person name="Ruckert C."/>
        </authorList>
    </citation>
    <scope>NUCLEOTIDE SEQUENCE [LARGE SCALE GENOMIC DNA]</scope>
    <source>
        <strain evidence="11">DSM 40922 / GLA O</strain>
    </source>
</reference>
<evidence type="ECO:0000256" key="2">
    <source>
        <dbReference type="ARBA" id="ARBA00022448"/>
    </source>
</evidence>
<dbReference type="Gene3D" id="1.20.1250.20">
    <property type="entry name" value="MFS general substrate transporter like domains"/>
    <property type="match status" value="1"/>
</dbReference>
<feature type="transmembrane region" description="Helical" evidence="8">
    <location>
        <begin position="477"/>
        <end position="496"/>
    </location>
</feature>
<keyword evidence="3" id="KW-1003">Cell membrane</keyword>
<evidence type="ECO:0000256" key="6">
    <source>
        <dbReference type="ARBA" id="ARBA00023136"/>
    </source>
</evidence>
<evidence type="ECO:0000313" key="11">
    <source>
        <dbReference type="Proteomes" id="UP000029482"/>
    </source>
</evidence>
<evidence type="ECO:0000256" key="3">
    <source>
        <dbReference type="ARBA" id="ARBA00022475"/>
    </source>
</evidence>
<dbReference type="Pfam" id="PF07690">
    <property type="entry name" value="MFS_1"/>
    <property type="match status" value="1"/>
</dbReference>
<dbReference type="SUPFAM" id="SSF103473">
    <property type="entry name" value="MFS general substrate transporter"/>
    <property type="match status" value="1"/>
</dbReference>
<evidence type="ECO:0000256" key="8">
    <source>
        <dbReference type="SAM" id="Phobius"/>
    </source>
</evidence>
<feature type="transmembrane region" description="Helical" evidence="8">
    <location>
        <begin position="21"/>
        <end position="45"/>
    </location>
</feature>
<dbReference type="PANTHER" id="PTHR42718:SF46">
    <property type="entry name" value="BLR6921 PROTEIN"/>
    <property type="match status" value="1"/>
</dbReference>
<keyword evidence="5 8" id="KW-1133">Transmembrane helix</keyword>
<sequence length="515" mass="53975">MTTSQLTQHQKPGAARRQGHPGIALTVIAACQLMVVLDATIVNIALPHIQDALAFSTTDLTWVVSAYTLTFGGLLLLGARAGDILGRRRVFLTGILLFTFASLLGGFAQEPWQLLAARALQGVGGAIASPTSLALITTTFAEGPERNRAFGVFAAVSAGGGAIGLLAGGMLTEWLDWRWVLFVNVPIGVLIAVLTPLYINESERHPGRFDIAGALTSTVGMASLVYGFIRAAEEGWRDSLTLTSFGAALVLLVAFVFTEMRAREPITPLKMFTDRNRAGTYVIMLSLAAAMFGMFFYIVLFVQNVLGYSPIKAGVAFLPVTVAIVIGAGLSQRFLPVLGPKPFMVAGSAAVVTGLIWQTFITPDSSYLGGVLGPMLVFGFGMGLNFVTATVTAVSGVAPNEAGAASGLLNATQQVGGSLGLSILTTVFGTASKDEAEKQLPSFLAESSPEKQAEFATTHQLPAPWGHEVLAEGISTAFVPAAAMAVLALVTAWWVIRVRKSDLEALSGTAGPMVG</sequence>
<keyword evidence="11" id="KW-1185">Reference proteome</keyword>
<dbReference type="InterPro" id="IPR036259">
    <property type="entry name" value="MFS_trans_sf"/>
</dbReference>
<comment type="subcellular location">
    <subcellularLocation>
        <location evidence="1">Cell membrane</location>
        <topology evidence="1">Multi-pass membrane protein</topology>
    </subcellularLocation>
</comment>
<dbReference type="InterPro" id="IPR020846">
    <property type="entry name" value="MFS_dom"/>
</dbReference>
<feature type="transmembrane region" description="Helical" evidence="8">
    <location>
        <begin position="115"/>
        <end position="137"/>
    </location>
</feature>
<dbReference type="CDD" id="cd17321">
    <property type="entry name" value="MFS_MMR_MDR_like"/>
    <property type="match status" value="1"/>
</dbReference>
<accession>A0A089XAI0</accession>
<keyword evidence="6 8" id="KW-0472">Membrane</keyword>
<dbReference type="GO" id="GO:0046677">
    <property type="term" value="P:response to antibiotic"/>
    <property type="evidence" value="ECO:0007669"/>
    <property type="project" value="UniProtKB-KW"/>
</dbReference>
<evidence type="ECO:0000256" key="5">
    <source>
        <dbReference type="ARBA" id="ARBA00022989"/>
    </source>
</evidence>
<feature type="transmembrane region" description="Helical" evidence="8">
    <location>
        <begin position="343"/>
        <end position="361"/>
    </location>
</feature>
<feature type="domain" description="Major facilitator superfamily (MFS) profile" evidence="9">
    <location>
        <begin position="24"/>
        <end position="500"/>
    </location>
</feature>
<organism evidence="10 11">
    <name type="scientific">Streptomyces glaucescens</name>
    <dbReference type="NCBI Taxonomy" id="1907"/>
    <lineage>
        <taxon>Bacteria</taxon>
        <taxon>Bacillati</taxon>
        <taxon>Actinomycetota</taxon>
        <taxon>Actinomycetes</taxon>
        <taxon>Kitasatosporales</taxon>
        <taxon>Streptomycetaceae</taxon>
        <taxon>Streptomyces</taxon>
    </lineage>
</organism>
<dbReference type="HOGENOM" id="CLU_000960_28_2_11"/>
<evidence type="ECO:0000313" key="10">
    <source>
        <dbReference type="EMBL" id="AIS00948.1"/>
    </source>
</evidence>
<dbReference type="GO" id="GO:0022857">
    <property type="term" value="F:transmembrane transporter activity"/>
    <property type="evidence" value="ECO:0007669"/>
    <property type="project" value="InterPro"/>
</dbReference>
<dbReference type="InterPro" id="IPR004638">
    <property type="entry name" value="EmrB-like"/>
</dbReference>
<dbReference type="KEGG" id="sgu:SGLAU_25050"/>
<dbReference type="Proteomes" id="UP000029482">
    <property type="component" value="Chromosome"/>
</dbReference>
<dbReference type="GO" id="GO:0005886">
    <property type="term" value="C:plasma membrane"/>
    <property type="evidence" value="ECO:0007669"/>
    <property type="project" value="UniProtKB-SubCell"/>
</dbReference>
<dbReference type="RefSeq" id="WP_043504658.1">
    <property type="nucleotide sequence ID" value="NZ_CP009438.1"/>
</dbReference>
<dbReference type="eggNOG" id="COG0477">
    <property type="taxonomic scope" value="Bacteria"/>
</dbReference>
<evidence type="ECO:0000259" key="9">
    <source>
        <dbReference type="PROSITE" id="PS50850"/>
    </source>
</evidence>
<feature type="transmembrane region" description="Helical" evidence="8">
    <location>
        <begin position="211"/>
        <end position="229"/>
    </location>
</feature>
<keyword evidence="4 8" id="KW-0812">Transmembrane</keyword>
<evidence type="ECO:0000256" key="4">
    <source>
        <dbReference type="ARBA" id="ARBA00022692"/>
    </source>
</evidence>
<feature type="transmembrane region" description="Helical" evidence="8">
    <location>
        <begin position="90"/>
        <end position="109"/>
    </location>
</feature>
<dbReference type="PRINTS" id="PR01036">
    <property type="entry name" value="TCRTETB"/>
</dbReference>
<dbReference type="STRING" id="1907.SGLAU_25050"/>
<evidence type="ECO:0000256" key="7">
    <source>
        <dbReference type="ARBA" id="ARBA00023251"/>
    </source>
</evidence>
<evidence type="ECO:0000256" key="1">
    <source>
        <dbReference type="ARBA" id="ARBA00004651"/>
    </source>
</evidence>
<dbReference type="InterPro" id="IPR011701">
    <property type="entry name" value="MFS"/>
</dbReference>
<keyword evidence="7" id="KW-0046">Antibiotic resistance</keyword>
<protein>
    <submittedName>
        <fullName evidence="10">Transmembrane efflux protein</fullName>
    </submittedName>
</protein>
<proteinExistence type="predicted"/>
<dbReference type="PROSITE" id="PS50850">
    <property type="entry name" value="MFS"/>
    <property type="match status" value="1"/>
</dbReference>
<dbReference type="EMBL" id="CP009438">
    <property type="protein sequence ID" value="AIS00948.1"/>
    <property type="molecule type" value="Genomic_DNA"/>
</dbReference>
<feature type="transmembrane region" description="Helical" evidence="8">
    <location>
        <begin position="241"/>
        <end position="258"/>
    </location>
</feature>
<dbReference type="OrthoDB" id="4080117at2"/>
<dbReference type="AlphaFoldDB" id="A0A089XAI0"/>
<gene>
    <name evidence="10" type="ORF">SGLAU_25050</name>
</gene>
<feature type="transmembrane region" description="Helical" evidence="8">
    <location>
        <begin position="60"/>
        <end position="78"/>
    </location>
</feature>
<keyword evidence="2" id="KW-0813">Transport</keyword>
<feature type="transmembrane region" description="Helical" evidence="8">
    <location>
        <begin position="177"/>
        <end position="199"/>
    </location>
</feature>